<accession>A0A853EPB8</accession>
<evidence type="ECO:0000256" key="2">
    <source>
        <dbReference type="SAM" id="Phobius"/>
    </source>
</evidence>
<dbReference type="EMBL" id="JACBYE010000003">
    <property type="protein sequence ID" value="NYS92316.1"/>
    <property type="molecule type" value="Genomic_DNA"/>
</dbReference>
<gene>
    <name evidence="3" type="ORF">HZZ10_02040</name>
</gene>
<evidence type="ECO:0000313" key="4">
    <source>
        <dbReference type="Proteomes" id="UP000561011"/>
    </source>
</evidence>
<sequence>MTAAKPLSRFFSGNRVIWLLAAVAVVFLTAGIVIARFIESPADAAAKVAPPEAGLITVPVENRVIANDVSLRADVLYDESVAVAIDTTDISGTPVVTGQVPEVGTTIDAASVVLEVAGRPVIALPGELPAYRTLRVGVSGPDVVQLKQALAALGINPGNVESDVYDAATVAAVDQLYVAAGYPSPAASDEDTAALQSARDGLRSAKDMLAEAEAALTTAAGGATKSERMTAQSEVNDAQRLLNQKIAARDTPQPPPEEGAGDPPSPQSLQDEVDSAQEALDIAIAAREEKNAGTGTSSEVTARDNARAAVEQAQADLDTALESTMTALPAAEVVYFSNLPRRVDQVQTKRGTTLSGSTPFMSVSGADVVVEGSLAASDAELLEVGMTGTFPVPDGGGTITGTVSEIVPATESEAPEGEDGGEGEGGDSATTSRFTVTFVPGGLTDEQIAVLLGQNIKITVPVSSTGEEVLAVPAAALTAGSGGESRIERAASDGTTALVTVETGLAADGFVQIVSSEQPLSASDQVVVGK</sequence>
<comment type="caution">
    <text evidence="3">The sequence shown here is derived from an EMBL/GenBank/DDBJ whole genome shotgun (WGS) entry which is preliminary data.</text>
</comment>
<feature type="region of interest" description="Disordered" evidence="1">
    <location>
        <begin position="411"/>
        <end position="432"/>
    </location>
</feature>
<keyword evidence="2" id="KW-0812">Transmembrane</keyword>
<dbReference type="InterPro" id="IPR036365">
    <property type="entry name" value="PGBD-like_sf"/>
</dbReference>
<feature type="compositionally biased region" description="Acidic residues" evidence="1">
    <location>
        <begin position="413"/>
        <end position="425"/>
    </location>
</feature>
<dbReference type="InterPro" id="IPR036366">
    <property type="entry name" value="PGBDSf"/>
</dbReference>
<name>A0A853EPB8_9MICO</name>
<keyword evidence="2" id="KW-0472">Membrane</keyword>
<dbReference type="AlphaFoldDB" id="A0A853EPB8"/>
<organism evidence="3 4">
    <name type="scientific">Sanguibacter inulinus</name>
    <dbReference type="NCBI Taxonomy" id="60922"/>
    <lineage>
        <taxon>Bacteria</taxon>
        <taxon>Bacillati</taxon>
        <taxon>Actinomycetota</taxon>
        <taxon>Actinomycetes</taxon>
        <taxon>Micrococcales</taxon>
        <taxon>Sanguibacteraceae</taxon>
        <taxon>Sanguibacter</taxon>
    </lineage>
</organism>
<feature type="region of interest" description="Disordered" evidence="1">
    <location>
        <begin position="249"/>
        <end position="275"/>
    </location>
</feature>
<keyword evidence="4" id="KW-1185">Reference proteome</keyword>
<keyword evidence="2" id="KW-1133">Transmembrane helix</keyword>
<evidence type="ECO:0008006" key="5">
    <source>
        <dbReference type="Google" id="ProtNLM"/>
    </source>
</evidence>
<protein>
    <recommendedName>
        <fullName evidence="5">Peptidoglycan binding-like domain-containing protein</fullName>
    </recommendedName>
</protein>
<dbReference type="RefSeq" id="WP_179912213.1">
    <property type="nucleotide sequence ID" value="NZ_JACBYE010000003.1"/>
</dbReference>
<evidence type="ECO:0000256" key="1">
    <source>
        <dbReference type="SAM" id="MobiDB-lite"/>
    </source>
</evidence>
<dbReference type="Gene3D" id="1.10.101.10">
    <property type="entry name" value="PGBD-like superfamily/PGBD"/>
    <property type="match status" value="1"/>
</dbReference>
<dbReference type="Proteomes" id="UP000561011">
    <property type="component" value="Unassembled WGS sequence"/>
</dbReference>
<reference evidence="3 4" key="1">
    <citation type="submission" date="2020-07" db="EMBL/GenBank/DDBJ databases">
        <title>MOT database genomes.</title>
        <authorList>
            <person name="Joseph S."/>
            <person name="Aduse-Opoku J."/>
            <person name="Hashim A."/>
            <person name="Wade W."/>
            <person name="Curtis M."/>
        </authorList>
    </citation>
    <scope>NUCLEOTIDE SEQUENCE [LARGE SCALE GENOMIC DNA]</scope>
    <source>
        <strain evidence="3 4">DSM 100099</strain>
    </source>
</reference>
<evidence type="ECO:0000313" key="3">
    <source>
        <dbReference type="EMBL" id="NYS92316.1"/>
    </source>
</evidence>
<proteinExistence type="predicted"/>
<feature type="transmembrane region" description="Helical" evidence="2">
    <location>
        <begin position="16"/>
        <end position="38"/>
    </location>
</feature>
<dbReference type="Gene3D" id="2.40.420.20">
    <property type="match status" value="1"/>
</dbReference>
<dbReference type="SUPFAM" id="SSF47090">
    <property type="entry name" value="PGBD-like"/>
    <property type="match status" value="1"/>
</dbReference>